<feature type="compositionally biased region" description="Basic and acidic residues" evidence="1">
    <location>
        <begin position="16"/>
        <end position="34"/>
    </location>
</feature>
<evidence type="ECO:0000313" key="2">
    <source>
        <dbReference type="EMBL" id="CAG7819058.1"/>
    </source>
</evidence>
<keyword evidence="3" id="KW-1185">Reference proteome</keyword>
<name>A0A8J2PEU3_9HEXA</name>
<sequence>MPLLSTGFLTDTNANSRDKDKDKEPGGRGDREKSASLQRVRITDANQVYDGLNLGRRIDVVWPDESMRARGGRSYWQNWVPEDGMEGMCLGCRNCMV</sequence>
<evidence type="ECO:0000256" key="1">
    <source>
        <dbReference type="SAM" id="MobiDB-lite"/>
    </source>
</evidence>
<evidence type="ECO:0000313" key="3">
    <source>
        <dbReference type="Proteomes" id="UP000708208"/>
    </source>
</evidence>
<organism evidence="2 3">
    <name type="scientific">Allacma fusca</name>
    <dbReference type="NCBI Taxonomy" id="39272"/>
    <lineage>
        <taxon>Eukaryota</taxon>
        <taxon>Metazoa</taxon>
        <taxon>Ecdysozoa</taxon>
        <taxon>Arthropoda</taxon>
        <taxon>Hexapoda</taxon>
        <taxon>Collembola</taxon>
        <taxon>Symphypleona</taxon>
        <taxon>Sminthuridae</taxon>
        <taxon>Allacma</taxon>
    </lineage>
</organism>
<gene>
    <name evidence="2" type="ORF">AFUS01_LOCUS29528</name>
</gene>
<comment type="caution">
    <text evidence="2">The sequence shown here is derived from an EMBL/GenBank/DDBJ whole genome shotgun (WGS) entry which is preliminary data.</text>
</comment>
<dbReference type="OrthoDB" id="10037631at2759"/>
<reference evidence="2" key="1">
    <citation type="submission" date="2021-06" db="EMBL/GenBank/DDBJ databases">
        <authorList>
            <person name="Hodson N. C."/>
            <person name="Mongue J. A."/>
            <person name="Jaron S. K."/>
        </authorList>
    </citation>
    <scope>NUCLEOTIDE SEQUENCE</scope>
</reference>
<accession>A0A8J2PEU3</accession>
<protein>
    <submittedName>
        <fullName evidence="2">Uncharacterized protein</fullName>
    </submittedName>
</protein>
<proteinExistence type="predicted"/>
<feature type="region of interest" description="Disordered" evidence="1">
    <location>
        <begin position="1"/>
        <end position="39"/>
    </location>
</feature>
<dbReference type="AlphaFoldDB" id="A0A8J2PEU3"/>
<dbReference type="EMBL" id="CAJVCH010438005">
    <property type="protein sequence ID" value="CAG7819058.1"/>
    <property type="molecule type" value="Genomic_DNA"/>
</dbReference>
<dbReference type="Proteomes" id="UP000708208">
    <property type="component" value="Unassembled WGS sequence"/>
</dbReference>